<evidence type="ECO:0000313" key="3">
    <source>
        <dbReference type="Proteomes" id="UP001328733"/>
    </source>
</evidence>
<sequence>MLVYLQGKSTPGEPSSEIPRDRPEACPESFPLIYRVGRSLFAARPVNLYLK</sequence>
<dbReference type="AlphaFoldDB" id="A0AAW9QFW1"/>
<feature type="region of interest" description="Disordered" evidence="1">
    <location>
        <begin position="1"/>
        <end position="24"/>
    </location>
</feature>
<dbReference type="EMBL" id="JBAFSM010000008">
    <property type="protein sequence ID" value="MEG3436635.1"/>
    <property type="molecule type" value="Genomic_DNA"/>
</dbReference>
<gene>
    <name evidence="2" type="ORF">V0288_05840</name>
</gene>
<dbReference type="RefSeq" id="WP_332864092.1">
    <property type="nucleotide sequence ID" value="NZ_JBAFSM010000008.1"/>
</dbReference>
<proteinExistence type="predicted"/>
<comment type="caution">
    <text evidence="2">The sequence shown here is derived from an EMBL/GenBank/DDBJ whole genome shotgun (WGS) entry which is preliminary data.</text>
</comment>
<accession>A0AAW9QFW1</accession>
<keyword evidence="3" id="KW-1185">Reference proteome</keyword>
<organism evidence="2 3">
    <name type="scientific">Pannus brasiliensis CCIBt3594</name>
    <dbReference type="NCBI Taxonomy" id="1427578"/>
    <lineage>
        <taxon>Bacteria</taxon>
        <taxon>Bacillati</taxon>
        <taxon>Cyanobacteriota</taxon>
        <taxon>Cyanophyceae</taxon>
        <taxon>Oscillatoriophycideae</taxon>
        <taxon>Chroococcales</taxon>
        <taxon>Microcystaceae</taxon>
        <taxon>Pannus</taxon>
    </lineage>
</organism>
<evidence type="ECO:0000256" key="1">
    <source>
        <dbReference type="SAM" id="MobiDB-lite"/>
    </source>
</evidence>
<dbReference type="Proteomes" id="UP001328733">
    <property type="component" value="Unassembled WGS sequence"/>
</dbReference>
<name>A0AAW9QFW1_9CHRO</name>
<protein>
    <submittedName>
        <fullName evidence="2">Uncharacterized protein</fullName>
    </submittedName>
</protein>
<evidence type="ECO:0000313" key="2">
    <source>
        <dbReference type="EMBL" id="MEG3436635.1"/>
    </source>
</evidence>
<reference evidence="2 3" key="1">
    <citation type="submission" date="2024-01" db="EMBL/GenBank/DDBJ databases">
        <title>Genomic insights into the taxonomy and metabolism of the cyanobacterium Pannus brasiliensis CCIBt3594.</title>
        <authorList>
            <person name="Machado M."/>
            <person name="Botero N.B."/>
            <person name="Andreote A.P.D."/>
            <person name="Feitosa A.M.T."/>
            <person name="Popin R."/>
            <person name="Sivonen K."/>
            <person name="Fiore M.F."/>
        </authorList>
    </citation>
    <scope>NUCLEOTIDE SEQUENCE [LARGE SCALE GENOMIC DNA]</scope>
    <source>
        <strain evidence="2 3">CCIBt3594</strain>
    </source>
</reference>